<evidence type="ECO:0000256" key="2">
    <source>
        <dbReference type="ARBA" id="ARBA00010211"/>
    </source>
</evidence>
<evidence type="ECO:0000256" key="3">
    <source>
        <dbReference type="ARBA" id="ARBA00022723"/>
    </source>
</evidence>
<dbReference type="FunFam" id="3.90.850.10:FF:000002">
    <property type="entry name" value="2-hydroxyhepta-2,4-diene-1,7-dioate isomerase"/>
    <property type="match status" value="1"/>
</dbReference>
<evidence type="ECO:0000313" key="7">
    <source>
        <dbReference type="Proteomes" id="UP000243502"/>
    </source>
</evidence>
<dbReference type="GO" id="GO:0016787">
    <property type="term" value="F:hydrolase activity"/>
    <property type="evidence" value="ECO:0007669"/>
    <property type="project" value="UniProtKB-KW"/>
</dbReference>
<dbReference type="OrthoDB" id="8582489at2"/>
<dbReference type="Proteomes" id="UP000243502">
    <property type="component" value="Chromosome 4"/>
</dbReference>
<dbReference type="PANTHER" id="PTHR42796">
    <property type="entry name" value="FUMARYLACETOACETATE HYDROLASE DOMAIN-CONTAINING PROTEIN 2A-RELATED"/>
    <property type="match status" value="1"/>
</dbReference>
<evidence type="ECO:0000259" key="5">
    <source>
        <dbReference type="Pfam" id="PF01557"/>
    </source>
</evidence>
<dbReference type="GO" id="GO:0016853">
    <property type="term" value="F:isomerase activity"/>
    <property type="evidence" value="ECO:0007669"/>
    <property type="project" value="UniProtKB-ARBA"/>
</dbReference>
<sequence length="284" mass="30551">MKLVRFGQPGDERPGILDSSGTLRDAGSLVSDWSGDDLMIANLNQLSSRDLSKLPEVGAGSRLGCPIARPGKIVCVGLNYADHAVETGFDLPIEPLVFFKSSTALTGPSDVIKIPKTATAVDWEVELAVVIGALTRNVRIEDAATTIAGYAVANDVTERRWQFERGGQWSKAKSADTFAPLGPWLVTPDELPASLDLRIWLQKNGELRQDSRTSKLVFSVNKIIAHLSEFMTLLPGDLILTGTPHGVAFNKANPDYLTDGDVLTCGIEGLGEQHCSVQAAQIVE</sequence>
<proteinExistence type="inferred from homology"/>
<feature type="domain" description="Fumarylacetoacetase-like C-terminal" evidence="5">
    <location>
        <begin position="72"/>
        <end position="277"/>
    </location>
</feature>
<dbReference type="GO" id="GO:0019752">
    <property type="term" value="P:carboxylic acid metabolic process"/>
    <property type="evidence" value="ECO:0007669"/>
    <property type="project" value="UniProtKB-ARBA"/>
</dbReference>
<dbReference type="Gene3D" id="3.90.850.10">
    <property type="entry name" value="Fumarylacetoacetase-like, C-terminal domain"/>
    <property type="match status" value="1"/>
</dbReference>
<gene>
    <name evidence="6" type="ORF">C2L65_45130</name>
</gene>
<keyword evidence="3" id="KW-0479">Metal-binding</keyword>
<dbReference type="KEGG" id="pter:C2L65_45130"/>
<name>A0A2I8F4V5_9BURK</name>
<evidence type="ECO:0000313" key="6">
    <source>
        <dbReference type="EMBL" id="AUT66759.1"/>
    </source>
</evidence>
<dbReference type="SUPFAM" id="SSF56529">
    <property type="entry name" value="FAH"/>
    <property type="match status" value="1"/>
</dbReference>
<evidence type="ECO:0000256" key="1">
    <source>
        <dbReference type="ARBA" id="ARBA00001946"/>
    </source>
</evidence>
<organism evidence="6 7">
    <name type="scientific">Paraburkholderia terrae</name>
    <dbReference type="NCBI Taxonomy" id="311230"/>
    <lineage>
        <taxon>Bacteria</taxon>
        <taxon>Pseudomonadati</taxon>
        <taxon>Pseudomonadota</taxon>
        <taxon>Betaproteobacteria</taxon>
        <taxon>Burkholderiales</taxon>
        <taxon>Burkholderiaceae</taxon>
        <taxon>Paraburkholderia</taxon>
    </lineage>
</organism>
<accession>A0A2I8F4V5</accession>
<reference evidence="6 7" key="1">
    <citation type="submission" date="2018-01" db="EMBL/GenBank/DDBJ databases">
        <title>Species boundaries and ecological features among Paraburkholderia terrae DSMZ17804T, P. hospita DSMZ17164T and P. caribensis DSMZ13236T.</title>
        <authorList>
            <person name="Pratama A.A."/>
        </authorList>
    </citation>
    <scope>NUCLEOTIDE SEQUENCE [LARGE SCALE GENOMIC DNA]</scope>
    <source>
        <strain evidence="6 7">DSM 17804</strain>
    </source>
</reference>
<dbReference type="EMBL" id="CP026114">
    <property type="protein sequence ID" value="AUT66759.1"/>
    <property type="molecule type" value="Genomic_DNA"/>
</dbReference>
<dbReference type="InterPro" id="IPR036663">
    <property type="entry name" value="Fumarylacetoacetase_C_sf"/>
</dbReference>
<dbReference type="PANTHER" id="PTHR42796:SF4">
    <property type="entry name" value="FUMARYLACETOACETATE HYDROLASE DOMAIN-CONTAINING PROTEIN 2A"/>
    <property type="match status" value="1"/>
</dbReference>
<dbReference type="Pfam" id="PF01557">
    <property type="entry name" value="FAA_hydrolase"/>
    <property type="match status" value="1"/>
</dbReference>
<dbReference type="InterPro" id="IPR011234">
    <property type="entry name" value="Fumarylacetoacetase-like_C"/>
</dbReference>
<dbReference type="GO" id="GO:0046872">
    <property type="term" value="F:metal ion binding"/>
    <property type="evidence" value="ECO:0007669"/>
    <property type="project" value="UniProtKB-KW"/>
</dbReference>
<comment type="cofactor">
    <cofactor evidence="1">
        <name>Mg(2+)</name>
        <dbReference type="ChEBI" id="CHEBI:18420"/>
    </cofactor>
</comment>
<dbReference type="InterPro" id="IPR051121">
    <property type="entry name" value="FAH"/>
</dbReference>
<dbReference type="AlphaFoldDB" id="A0A2I8F4V5"/>
<keyword evidence="4 6" id="KW-0378">Hydrolase</keyword>
<evidence type="ECO:0000256" key="4">
    <source>
        <dbReference type="ARBA" id="ARBA00022801"/>
    </source>
</evidence>
<dbReference type="RefSeq" id="WP_042309041.1">
    <property type="nucleotide sequence ID" value="NZ_CP026114.1"/>
</dbReference>
<comment type="similarity">
    <text evidence="2">Belongs to the FAH family.</text>
</comment>
<protein>
    <submittedName>
        <fullName evidence="6">FAA hydrolase family protein</fullName>
    </submittedName>
</protein>